<gene>
    <name evidence="9" type="ORF">Cni_G06168</name>
</gene>
<accession>A0AAQ3K0Y1</accession>
<evidence type="ECO:0000313" key="10">
    <source>
        <dbReference type="Proteomes" id="UP001327560"/>
    </source>
</evidence>
<feature type="transmembrane region" description="Helical" evidence="8">
    <location>
        <begin position="93"/>
        <end position="126"/>
    </location>
</feature>
<keyword evidence="10" id="KW-1185">Reference proteome</keyword>
<dbReference type="Proteomes" id="UP001327560">
    <property type="component" value="Chromosome 2"/>
</dbReference>
<evidence type="ECO:0000256" key="7">
    <source>
        <dbReference type="SAM" id="MobiDB-lite"/>
    </source>
</evidence>
<comment type="subcellular location">
    <subcellularLocation>
        <location evidence="1">Endoplasmic reticulum membrane</location>
        <topology evidence="1">Multi-pass membrane protein</topology>
    </subcellularLocation>
</comment>
<feature type="compositionally biased region" description="Acidic residues" evidence="7">
    <location>
        <begin position="400"/>
        <end position="409"/>
    </location>
</feature>
<protein>
    <submittedName>
        <fullName evidence="9">Seipin-1</fullName>
    </submittedName>
</protein>
<evidence type="ECO:0000256" key="2">
    <source>
        <dbReference type="ARBA" id="ARBA00022692"/>
    </source>
</evidence>
<dbReference type="GO" id="GO:0140042">
    <property type="term" value="P:lipid droplet formation"/>
    <property type="evidence" value="ECO:0007669"/>
    <property type="project" value="UniProtKB-ARBA"/>
</dbReference>
<feature type="transmembrane region" description="Helical" evidence="8">
    <location>
        <begin position="298"/>
        <end position="318"/>
    </location>
</feature>
<dbReference type="GO" id="GO:0006629">
    <property type="term" value="P:lipid metabolic process"/>
    <property type="evidence" value="ECO:0007669"/>
    <property type="project" value="UniProtKB-KW"/>
</dbReference>
<evidence type="ECO:0000256" key="1">
    <source>
        <dbReference type="ARBA" id="ARBA00004477"/>
    </source>
</evidence>
<sequence>MDGDTQHLLRLRRRAYSAATTTTNYPPSSTIGNDDHQLLALPAGWLIRLVTAQAELITTCFLSIASPFLYTYFQSQAVPARIAHSVTTLARRLALGLLGALYAVAVLLAVMFVSVLCGVGLVRLWVEEPVVLRQPLHFDYTEVHPSAAVPLRGAWYGGRAVPTGHTVIVSVALLLPESDYNCRIGIFQVHAEVSSSVGETIAASSQPCMLRFRSLPVRLMRTFFMGIPILLGISTESQEISMDILKYKETKKRSETIRMRLKPRSGTGDLPQLYEAELLMKTQLPWPKELVHSWRRTLYVWASLYVYFILLILLACCFKLRWPSSMCAGVERPSEVKKDYGEERAMSDKFSVALRKWRERSKRKRLESSSSSLSQPLLRAIHPELAEGSASSSSGGGGEASEEVIDDSGDFAASESSECFG</sequence>
<keyword evidence="3" id="KW-0256">Endoplasmic reticulum</keyword>
<proteinExistence type="predicted"/>
<evidence type="ECO:0000256" key="5">
    <source>
        <dbReference type="ARBA" id="ARBA00023098"/>
    </source>
</evidence>
<evidence type="ECO:0000256" key="6">
    <source>
        <dbReference type="ARBA" id="ARBA00023136"/>
    </source>
</evidence>
<dbReference type="InterPro" id="IPR009617">
    <property type="entry name" value="Seipin"/>
</dbReference>
<dbReference type="EMBL" id="CP136891">
    <property type="protein sequence ID" value="WOK97460.1"/>
    <property type="molecule type" value="Genomic_DNA"/>
</dbReference>
<evidence type="ECO:0000313" key="9">
    <source>
        <dbReference type="EMBL" id="WOK97460.1"/>
    </source>
</evidence>
<keyword evidence="6 8" id="KW-0472">Membrane</keyword>
<organism evidence="9 10">
    <name type="scientific">Canna indica</name>
    <name type="common">Indian-shot</name>
    <dbReference type="NCBI Taxonomy" id="4628"/>
    <lineage>
        <taxon>Eukaryota</taxon>
        <taxon>Viridiplantae</taxon>
        <taxon>Streptophyta</taxon>
        <taxon>Embryophyta</taxon>
        <taxon>Tracheophyta</taxon>
        <taxon>Spermatophyta</taxon>
        <taxon>Magnoliopsida</taxon>
        <taxon>Liliopsida</taxon>
        <taxon>Zingiberales</taxon>
        <taxon>Cannaceae</taxon>
        <taxon>Canna</taxon>
    </lineage>
</organism>
<dbReference type="CDD" id="cd23995">
    <property type="entry name" value="Seipin_BSCL2_like"/>
    <property type="match status" value="1"/>
</dbReference>
<dbReference type="AlphaFoldDB" id="A0AAQ3K0Y1"/>
<keyword evidence="4 8" id="KW-1133">Transmembrane helix</keyword>
<keyword evidence="5" id="KW-0443">Lipid metabolism</keyword>
<evidence type="ECO:0000256" key="3">
    <source>
        <dbReference type="ARBA" id="ARBA00022824"/>
    </source>
</evidence>
<dbReference type="PANTHER" id="PTHR21212:SF5">
    <property type="entry name" value="SEIPIN-1"/>
    <property type="match status" value="1"/>
</dbReference>
<evidence type="ECO:0000256" key="8">
    <source>
        <dbReference type="SAM" id="Phobius"/>
    </source>
</evidence>
<name>A0AAQ3K0Y1_9LILI</name>
<feature type="region of interest" description="Disordered" evidence="7">
    <location>
        <begin position="386"/>
        <end position="421"/>
    </location>
</feature>
<dbReference type="GO" id="GO:0005789">
    <property type="term" value="C:endoplasmic reticulum membrane"/>
    <property type="evidence" value="ECO:0007669"/>
    <property type="project" value="UniProtKB-SubCell"/>
</dbReference>
<dbReference type="PANTHER" id="PTHR21212">
    <property type="entry name" value="BERNARDINELLI-SEIP CONGENITAL LIPODYSTROPHY 2 HOMOLOG BSCL2 PROTEIN"/>
    <property type="match status" value="1"/>
</dbReference>
<feature type="transmembrane region" description="Helical" evidence="8">
    <location>
        <begin position="56"/>
        <end position="73"/>
    </location>
</feature>
<dbReference type="Pfam" id="PF06775">
    <property type="entry name" value="Seipin"/>
    <property type="match status" value="1"/>
</dbReference>
<keyword evidence="2 8" id="KW-0812">Transmembrane</keyword>
<evidence type="ECO:0000256" key="4">
    <source>
        <dbReference type="ARBA" id="ARBA00022989"/>
    </source>
</evidence>
<reference evidence="9 10" key="1">
    <citation type="submission" date="2023-10" db="EMBL/GenBank/DDBJ databases">
        <title>Chromosome-scale genome assembly provides insights into flower coloration mechanisms of Canna indica.</title>
        <authorList>
            <person name="Li C."/>
        </authorList>
    </citation>
    <scope>NUCLEOTIDE SEQUENCE [LARGE SCALE GENOMIC DNA]</scope>
    <source>
        <tissue evidence="9">Flower</tissue>
    </source>
</reference>